<dbReference type="InterPro" id="IPR005829">
    <property type="entry name" value="Sugar_transporter_CS"/>
</dbReference>
<dbReference type="PROSITE" id="PS50850">
    <property type="entry name" value="MFS"/>
    <property type="match status" value="1"/>
</dbReference>
<feature type="transmembrane region" description="Helical" evidence="6">
    <location>
        <begin position="152"/>
        <end position="170"/>
    </location>
</feature>
<feature type="transmembrane region" description="Helical" evidence="6">
    <location>
        <begin position="432"/>
        <end position="458"/>
    </location>
</feature>
<reference evidence="9" key="1">
    <citation type="submission" date="2025-08" db="UniProtKB">
        <authorList>
            <consortium name="RefSeq"/>
        </authorList>
    </citation>
    <scope>IDENTIFICATION</scope>
</reference>
<evidence type="ECO:0000313" key="9">
    <source>
        <dbReference type="RefSeq" id="XP_016943024.3"/>
    </source>
</evidence>
<feature type="transmembrane region" description="Helical" evidence="6">
    <location>
        <begin position="372"/>
        <end position="399"/>
    </location>
</feature>
<dbReference type="CDD" id="cd17358">
    <property type="entry name" value="MFS_GLUT6_8_Class3_like"/>
    <property type="match status" value="1"/>
</dbReference>
<dbReference type="InterPro" id="IPR050549">
    <property type="entry name" value="MFS_Trehalose_Transporter"/>
</dbReference>
<feature type="domain" description="Major facilitator superfamily (MFS) profile" evidence="7">
    <location>
        <begin position="22"/>
        <end position="464"/>
    </location>
</feature>
<keyword evidence="3 6" id="KW-0812">Transmembrane</keyword>
<evidence type="ECO:0000313" key="8">
    <source>
        <dbReference type="Proteomes" id="UP001652628"/>
    </source>
</evidence>
<dbReference type="GO" id="GO:0051119">
    <property type="term" value="F:sugar transmembrane transporter activity"/>
    <property type="evidence" value="ECO:0007669"/>
    <property type="project" value="InterPro"/>
</dbReference>
<accession>A0AB39ZTW0</accession>
<comment type="subcellular location">
    <subcellularLocation>
        <location evidence="1">Cell membrane</location>
        <topology evidence="1">Multi-pass membrane protein</topology>
    </subcellularLocation>
</comment>
<evidence type="ECO:0000259" key="7">
    <source>
        <dbReference type="PROSITE" id="PS50850"/>
    </source>
</evidence>
<dbReference type="PANTHER" id="PTHR48021">
    <property type="match status" value="1"/>
</dbReference>
<dbReference type="SUPFAM" id="SSF103473">
    <property type="entry name" value="MFS general substrate transporter"/>
    <property type="match status" value="1"/>
</dbReference>
<dbReference type="Proteomes" id="UP001652628">
    <property type="component" value="Chromosome 2L"/>
</dbReference>
<keyword evidence="2" id="KW-1003">Cell membrane</keyword>
<dbReference type="PANTHER" id="PTHR48021:SF33">
    <property type="entry name" value="AT22075P-RELATED"/>
    <property type="match status" value="1"/>
</dbReference>
<sequence>MLLLNIFQSGIFQPEYRRQLLVSLSATLITFCHGIALGWLSPMLPKLLSPHETPLSFSIDVGEASWLGAVISIGGITGNFSFSYLMNRFGRKVSIYALAVPHTCIWFLFYFAQNIEMLYVARVCAGLTGGGMFVVLPIFIGEIADNSIRGRLCSFFTLTMNTGIMVGFVVSSHIAYHVIPCAVVGLPLLYVFLATRYPEPPQQLIRWQRVEEAEQSLRFYRRCDGPSVSKEAERAYQKEFDEMRLAIQQQNKESDANGLTFSDFLTKRSLKALSTGLVLMIANIFTGTFAFNNYMSNIFDAVHTQLDPNTNTIIIGAVQILGTLASIYLVDRYGRRILLILSCAGSGIGTSAFGLYAFYAEEQEVDLSAYSAWLPVTLMAFIIFIANVGVISVTMVVLVEILPQKIRAVATSFCLGCLSFFAFTSLKTFPLMMFHLGLAATMWFCGAVSAICLFYVVVCLEETKGRSIYD</sequence>
<dbReference type="InterPro" id="IPR005828">
    <property type="entry name" value="MFS_sugar_transport-like"/>
</dbReference>
<feature type="transmembrane region" description="Helical" evidence="6">
    <location>
        <begin position="337"/>
        <end position="360"/>
    </location>
</feature>
<organism evidence="8 9">
    <name type="scientific">Drosophila suzukii</name>
    <name type="common">Spotted-wing drosophila fruit fly</name>
    <dbReference type="NCBI Taxonomy" id="28584"/>
    <lineage>
        <taxon>Eukaryota</taxon>
        <taxon>Metazoa</taxon>
        <taxon>Ecdysozoa</taxon>
        <taxon>Arthropoda</taxon>
        <taxon>Hexapoda</taxon>
        <taxon>Insecta</taxon>
        <taxon>Pterygota</taxon>
        <taxon>Neoptera</taxon>
        <taxon>Endopterygota</taxon>
        <taxon>Diptera</taxon>
        <taxon>Brachycera</taxon>
        <taxon>Muscomorpha</taxon>
        <taxon>Ephydroidea</taxon>
        <taxon>Drosophilidae</taxon>
        <taxon>Drosophila</taxon>
        <taxon>Sophophora</taxon>
    </lineage>
</organism>
<dbReference type="InterPro" id="IPR044775">
    <property type="entry name" value="MFS_ERD6/Tret1-like"/>
</dbReference>
<feature type="transmembrane region" description="Helical" evidence="6">
    <location>
        <begin position="93"/>
        <end position="112"/>
    </location>
</feature>
<evidence type="ECO:0000256" key="1">
    <source>
        <dbReference type="ARBA" id="ARBA00004651"/>
    </source>
</evidence>
<dbReference type="Pfam" id="PF00083">
    <property type="entry name" value="Sugar_tr"/>
    <property type="match status" value="1"/>
</dbReference>
<evidence type="ECO:0000256" key="4">
    <source>
        <dbReference type="ARBA" id="ARBA00022989"/>
    </source>
</evidence>
<evidence type="ECO:0000256" key="6">
    <source>
        <dbReference type="SAM" id="Phobius"/>
    </source>
</evidence>
<dbReference type="InterPro" id="IPR020846">
    <property type="entry name" value="MFS_dom"/>
</dbReference>
<evidence type="ECO:0000256" key="3">
    <source>
        <dbReference type="ARBA" id="ARBA00022692"/>
    </source>
</evidence>
<keyword evidence="4 6" id="KW-1133">Transmembrane helix</keyword>
<dbReference type="RefSeq" id="XP_016943024.3">
    <property type="nucleotide sequence ID" value="XM_017087535.4"/>
</dbReference>
<evidence type="ECO:0000256" key="5">
    <source>
        <dbReference type="ARBA" id="ARBA00023136"/>
    </source>
</evidence>
<dbReference type="Gene3D" id="1.20.1250.20">
    <property type="entry name" value="MFS general substrate transporter like domains"/>
    <property type="match status" value="1"/>
</dbReference>
<dbReference type="PROSITE" id="PS00216">
    <property type="entry name" value="SUGAR_TRANSPORT_1"/>
    <property type="match status" value="1"/>
</dbReference>
<dbReference type="GO" id="GO:0005886">
    <property type="term" value="C:plasma membrane"/>
    <property type="evidence" value="ECO:0007669"/>
    <property type="project" value="UniProtKB-SubCell"/>
</dbReference>
<feature type="transmembrane region" description="Helical" evidence="6">
    <location>
        <begin position="311"/>
        <end position="330"/>
    </location>
</feature>
<feature type="transmembrane region" description="Helical" evidence="6">
    <location>
        <begin position="176"/>
        <end position="193"/>
    </location>
</feature>
<dbReference type="AlphaFoldDB" id="A0AB39ZTW0"/>
<feature type="transmembrane region" description="Helical" evidence="6">
    <location>
        <begin position="20"/>
        <end position="44"/>
    </location>
</feature>
<proteinExistence type="predicted"/>
<feature type="transmembrane region" description="Helical" evidence="6">
    <location>
        <begin position="272"/>
        <end position="291"/>
    </location>
</feature>
<protein>
    <submittedName>
        <fullName evidence="9">Facilitated trehalose transporter Tret1</fullName>
    </submittedName>
</protein>
<dbReference type="GeneID" id="108019648"/>
<dbReference type="InterPro" id="IPR036259">
    <property type="entry name" value="MFS_trans_sf"/>
</dbReference>
<feature type="transmembrane region" description="Helical" evidence="6">
    <location>
        <begin position="64"/>
        <end position="86"/>
    </location>
</feature>
<feature type="transmembrane region" description="Helical" evidence="6">
    <location>
        <begin position="406"/>
        <end position="426"/>
    </location>
</feature>
<gene>
    <name evidence="9" type="primary">LOC108019648</name>
</gene>
<name>A0AB39ZTW0_DROSZ</name>
<keyword evidence="8" id="KW-1185">Reference proteome</keyword>
<keyword evidence="5 6" id="KW-0472">Membrane</keyword>
<feature type="transmembrane region" description="Helical" evidence="6">
    <location>
        <begin position="118"/>
        <end position="140"/>
    </location>
</feature>
<evidence type="ECO:0000256" key="2">
    <source>
        <dbReference type="ARBA" id="ARBA00022475"/>
    </source>
</evidence>